<reference evidence="2" key="1">
    <citation type="submission" date="2017-02" db="UniProtKB">
        <authorList>
            <consortium name="WormBaseParasite"/>
        </authorList>
    </citation>
    <scope>IDENTIFICATION</scope>
</reference>
<proteinExistence type="predicted"/>
<keyword evidence="1" id="KW-1185">Reference proteome</keyword>
<evidence type="ECO:0000313" key="2">
    <source>
        <dbReference type="WBParaSite" id="ALUE_0001538401-mRNA-1"/>
    </source>
</evidence>
<name>A0A0M3IC27_ASCLU</name>
<sequence length="86" mass="9955">MVAFFREPEPMVIASALYRKRFRPSSILEAIATKRCQQVETLVTRCVALGPQRAFNKEEEMRDNKLVQSNMDRSGRFDKFLALSND</sequence>
<protein>
    <submittedName>
        <fullName evidence="2">DUF772 domain-containing protein</fullName>
    </submittedName>
</protein>
<accession>A0A0M3IC27</accession>
<dbReference type="AlphaFoldDB" id="A0A0M3IC27"/>
<dbReference type="WBParaSite" id="ALUE_0001538401-mRNA-1">
    <property type="protein sequence ID" value="ALUE_0001538401-mRNA-1"/>
    <property type="gene ID" value="ALUE_0001538401"/>
</dbReference>
<dbReference type="Proteomes" id="UP000036681">
    <property type="component" value="Unplaced"/>
</dbReference>
<organism evidence="1 2">
    <name type="scientific">Ascaris lumbricoides</name>
    <name type="common">Giant roundworm</name>
    <dbReference type="NCBI Taxonomy" id="6252"/>
    <lineage>
        <taxon>Eukaryota</taxon>
        <taxon>Metazoa</taxon>
        <taxon>Ecdysozoa</taxon>
        <taxon>Nematoda</taxon>
        <taxon>Chromadorea</taxon>
        <taxon>Rhabditida</taxon>
        <taxon>Spirurina</taxon>
        <taxon>Ascaridomorpha</taxon>
        <taxon>Ascaridoidea</taxon>
        <taxon>Ascarididae</taxon>
        <taxon>Ascaris</taxon>
    </lineage>
</organism>
<evidence type="ECO:0000313" key="1">
    <source>
        <dbReference type="Proteomes" id="UP000036681"/>
    </source>
</evidence>